<protein>
    <recommendedName>
        <fullName evidence="1">SnoaL-like domain-containing protein</fullName>
    </recommendedName>
</protein>
<organism evidence="2 3">
    <name type="scientific">Burkholderia orbicola (strain MC0-3)</name>
    <dbReference type="NCBI Taxonomy" id="406425"/>
    <lineage>
        <taxon>Bacteria</taxon>
        <taxon>Pseudomonadati</taxon>
        <taxon>Pseudomonadota</taxon>
        <taxon>Betaproteobacteria</taxon>
        <taxon>Burkholderiales</taxon>
        <taxon>Burkholderiaceae</taxon>
        <taxon>Burkholderia</taxon>
        <taxon>Burkholderia cepacia complex</taxon>
        <taxon>Burkholderia orbicola</taxon>
    </lineage>
</organism>
<dbReference type="HOGENOM" id="CLU_106738_0_0_4"/>
<dbReference type="InterPro" id="IPR032710">
    <property type="entry name" value="NTF2-like_dom_sf"/>
</dbReference>
<dbReference type="RefSeq" id="WP_012337292.1">
    <property type="nucleotide sequence ID" value="NC_010512.1"/>
</dbReference>
<gene>
    <name evidence="2" type="ordered locus">Bcenmc03_6826</name>
</gene>
<dbReference type="Pfam" id="PF13577">
    <property type="entry name" value="SnoaL_4"/>
    <property type="match status" value="1"/>
</dbReference>
<sequence length="184" mass="21125">MNDELRARVEALLDKQAILECVHRYCRGIDRMDRELTLSAYHPDAVDDHGAFVGNPEEFVDWAFAYHSEHQLSHHHMVFNHCIELRGEEAYGETYWLFFGENRVKPDTIAVGRYIDRFEKRNGVWAIADRVCVSEAINELTPAEVPAAWREVLMSNAVSSRNGEDVSYARPLTTRQPSEVQGFA</sequence>
<dbReference type="InterPro" id="IPR037401">
    <property type="entry name" value="SnoaL-like"/>
</dbReference>
<proteinExistence type="predicted"/>
<dbReference type="SUPFAM" id="SSF54427">
    <property type="entry name" value="NTF2-like"/>
    <property type="match status" value="1"/>
</dbReference>
<dbReference type="AlphaFoldDB" id="B1KCI3"/>
<dbReference type="KEGG" id="bcm:Bcenmc03_6826"/>
<dbReference type="Gene3D" id="3.10.450.50">
    <property type="match status" value="1"/>
</dbReference>
<dbReference type="CDD" id="cd00531">
    <property type="entry name" value="NTF2_like"/>
    <property type="match status" value="1"/>
</dbReference>
<feature type="domain" description="SnoaL-like" evidence="1">
    <location>
        <begin position="11"/>
        <end position="130"/>
    </location>
</feature>
<dbReference type="Proteomes" id="UP000002169">
    <property type="component" value="Chromosome 3"/>
</dbReference>
<dbReference type="EMBL" id="CP000960">
    <property type="protein sequence ID" value="ACA95930.1"/>
    <property type="molecule type" value="Genomic_DNA"/>
</dbReference>
<evidence type="ECO:0000313" key="3">
    <source>
        <dbReference type="Proteomes" id="UP000002169"/>
    </source>
</evidence>
<evidence type="ECO:0000259" key="1">
    <source>
        <dbReference type="Pfam" id="PF13577"/>
    </source>
</evidence>
<evidence type="ECO:0000313" key="2">
    <source>
        <dbReference type="EMBL" id="ACA95930.1"/>
    </source>
</evidence>
<reference evidence="3" key="1">
    <citation type="submission" date="2008-02" db="EMBL/GenBank/DDBJ databases">
        <title>Complete sequence of chromosome 3 of Burkholderia cenocepacia MC0-3.</title>
        <authorList>
            <person name="Copeland A."/>
            <person name="Lucas S."/>
            <person name="Lapidus A."/>
            <person name="Barry K."/>
            <person name="Bruce D."/>
            <person name="Goodwin L."/>
            <person name="Glavina del Rio T."/>
            <person name="Dalin E."/>
            <person name="Tice H."/>
            <person name="Pitluck S."/>
            <person name="Chain P."/>
            <person name="Malfatti S."/>
            <person name="Shin M."/>
            <person name="Vergez L."/>
            <person name="Schmutz J."/>
            <person name="Larimer F."/>
            <person name="Land M."/>
            <person name="Hauser L."/>
            <person name="Kyrpides N."/>
            <person name="Mikhailova N."/>
            <person name="Tiedje J."/>
            <person name="Richardson P."/>
        </authorList>
    </citation>
    <scope>NUCLEOTIDE SEQUENCE [LARGE SCALE GENOMIC DNA]</scope>
    <source>
        <strain evidence="3">MC0-3</strain>
    </source>
</reference>
<name>B1KCI3_BURO0</name>
<accession>B1KCI3</accession>